<sequence length="107" mass="11943">MWHSSSSIRNVFPTTAIFVTLAVLVFIGSLIFSTVAKFNPLSTQKNVHWSEFIYSIDGKCTRLDFELRLPFGPISSVRSVRVVRGSSGSSVRPYRQTRNIALIGCAF</sequence>
<accession>A0A8R1IQ35</accession>
<reference evidence="3" key="1">
    <citation type="submission" date="2010-08" db="EMBL/GenBank/DDBJ databases">
        <authorList>
            <consortium name="Caenorhabditis japonica Sequencing Consortium"/>
            <person name="Wilson R.K."/>
        </authorList>
    </citation>
    <scope>NUCLEOTIDE SEQUENCE [LARGE SCALE GENOMIC DNA]</scope>
    <source>
        <strain evidence="3">DF5081</strain>
    </source>
</reference>
<keyword evidence="1" id="KW-1133">Transmembrane helix</keyword>
<name>A0A8R1IQ35_CAEJA</name>
<dbReference type="Proteomes" id="UP000005237">
    <property type="component" value="Unassembled WGS sequence"/>
</dbReference>
<reference evidence="2" key="2">
    <citation type="submission" date="2022-06" db="UniProtKB">
        <authorList>
            <consortium name="EnsemblMetazoa"/>
        </authorList>
    </citation>
    <scope>IDENTIFICATION</scope>
    <source>
        <strain evidence="2">DF5081</strain>
    </source>
</reference>
<dbReference type="EnsemblMetazoa" id="CJA38533.1">
    <property type="protein sequence ID" value="CJA38533.1"/>
    <property type="gene ID" value="WBGene00214380"/>
</dbReference>
<evidence type="ECO:0000313" key="3">
    <source>
        <dbReference type="Proteomes" id="UP000005237"/>
    </source>
</evidence>
<keyword evidence="3" id="KW-1185">Reference proteome</keyword>
<evidence type="ECO:0000313" key="2">
    <source>
        <dbReference type="EnsemblMetazoa" id="CJA38533.1"/>
    </source>
</evidence>
<keyword evidence="1" id="KW-0812">Transmembrane</keyword>
<evidence type="ECO:0000256" key="1">
    <source>
        <dbReference type="SAM" id="Phobius"/>
    </source>
</evidence>
<keyword evidence="1" id="KW-0472">Membrane</keyword>
<organism evidence="2 3">
    <name type="scientific">Caenorhabditis japonica</name>
    <dbReference type="NCBI Taxonomy" id="281687"/>
    <lineage>
        <taxon>Eukaryota</taxon>
        <taxon>Metazoa</taxon>
        <taxon>Ecdysozoa</taxon>
        <taxon>Nematoda</taxon>
        <taxon>Chromadorea</taxon>
        <taxon>Rhabditida</taxon>
        <taxon>Rhabditina</taxon>
        <taxon>Rhabditomorpha</taxon>
        <taxon>Rhabditoidea</taxon>
        <taxon>Rhabditidae</taxon>
        <taxon>Peloderinae</taxon>
        <taxon>Caenorhabditis</taxon>
    </lineage>
</organism>
<feature type="transmembrane region" description="Helical" evidence="1">
    <location>
        <begin position="12"/>
        <end position="36"/>
    </location>
</feature>
<proteinExistence type="predicted"/>
<evidence type="ECO:0008006" key="4">
    <source>
        <dbReference type="Google" id="ProtNLM"/>
    </source>
</evidence>
<dbReference type="AlphaFoldDB" id="A0A8R1IQ35"/>
<protein>
    <recommendedName>
        <fullName evidence="4">Transmembrane protein</fullName>
    </recommendedName>
</protein>